<dbReference type="CDD" id="cd06170">
    <property type="entry name" value="LuxR_C_like"/>
    <property type="match status" value="1"/>
</dbReference>
<dbReference type="PRINTS" id="PR00038">
    <property type="entry name" value="HTHLUXR"/>
</dbReference>
<evidence type="ECO:0000256" key="1">
    <source>
        <dbReference type="ARBA" id="ARBA00023015"/>
    </source>
</evidence>
<evidence type="ECO:0000259" key="4">
    <source>
        <dbReference type="PROSITE" id="PS50043"/>
    </source>
</evidence>
<dbReference type="PROSITE" id="PS00622">
    <property type="entry name" value="HTH_LUXR_1"/>
    <property type="match status" value="1"/>
</dbReference>
<proteinExistence type="predicted"/>
<dbReference type="PANTHER" id="PTHR44688">
    <property type="entry name" value="DNA-BINDING TRANSCRIPTIONAL ACTIVATOR DEVR_DOSR"/>
    <property type="match status" value="1"/>
</dbReference>
<evidence type="ECO:0000256" key="2">
    <source>
        <dbReference type="ARBA" id="ARBA00023125"/>
    </source>
</evidence>
<evidence type="ECO:0000313" key="5">
    <source>
        <dbReference type="EMBL" id="GAA2373692.1"/>
    </source>
</evidence>
<dbReference type="Proteomes" id="UP001501444">
    <property type="component" value="Unassembled WGS sequence"/>
</dbReference>
<dbReference type="InterPro" id="IPR000792">
    <property type="entry name" value="Tscrpt_reg_LuxR_C"/>
</dbReference>
<comment type="caution">
    <text evidence="5">The sequence shown here is derived from an EMBL/GenBank/DDBJ whole genome shotgun (WGS) entry which is preliminary data.</text>
</comment>
<evidence type="ECO:0000313" key="6">
    <source>
        <dbReference type="Proteomes" id="UP001501444"/>
    </source>
</evidence>
<dbReference type="SUPFAM" id="SSF46894">
    <property type="entry name" value="C-terminal effector domain of the bipartite response regulators"/>
    <property type="match status" value="1"/>
</dbReference>
<dbReference type="PROSITE" id="PS50043">
    <property type="entry name" value="HTH_LUXR_2"/>
    <property type="match status" value="1"/>
</dbReference>
<accession>A0ABP5UA11</accession>
<keyword evidence="2" id="KW-0238">DNA-binding</keyword>
<name>A0ABP5UA11_9ACTN</name>
<evidence type="ECO:0000256" key="3">
    <source>
        <dbReference type="ARBA" id="ARBA00023163"/>
    </source>
</evidence>
<keyword evidence="6" id="KW-1185">Reference proteome</keyword>
<dbReference type="EMBL" id="BAAARV010000075">
    <property type="protein sequence ID" value="GAA2373692.1"/>
    <property type="molecule type" value="Genomic_DNA"/>
</dbReference>
<dbReference type="SMART" id="SM00421">
    <property type="entry name" value="HTH_LUXR"/>
    <property type="match status" value="1"/>
</dbReference>
<dbReference type="PANTHER" id="PTHR44688:SF16">
    <property type="entry name" value="DNA-BINDING TRANSCRIPTIONAL ACTIVATOR DEVR_DOSR"/>
    <property type="match status" value="1"/>
</dbReference>
<organism evidence="5 6">
    <name type="scientific">Dactylosporangium salmoneum</name>
    <dbReference type="NCBI Taxonomy" id="53361"/>
    <lineage>
        <taxon>Bacteria</taxon>
        <taxon>Bacillati</taxon>
        <taxon>Actinomycetota</taxon>
        <taxon>Actinomycetes</taxon>
        <taxon>Micromonosporales</taxon>
        <taxon>Micromonosporaceae</taxon>
        <taxon>Dactylosporangium</taxon>
    </lineage>
</organism>
<keyword evidence="1" id="KW-0805">Transcription regulation</keyword>
<feature type="domain" description="HTH luxR-type" evidence="4">
    <location>
        <begin position="810"/>
        <end position="875"/>
    </location>
</feature>
<reference evidence="6" key="1">
    <citation type="journal article" date="2019" name="Int. J. Syst. Evol. Microbiol.">
        <title>The Global Catalogue of Microorganisms (GCM) 10K type strain sequencing project: providing services to taxonomists for standard genome sequencing and annotation.</title>
        <authorList>
            <consortium name="The Broad Institute Genomics Platform"/>
            <consortium name="The Broad Institute Genome Sequencing Center for Infectious Disease"/>
            <person name="Wu L."/>
            <person name="Ma J."/>
        </authorList>
    </citation>
    <scope>NUCLEOTIDE SEQUENCE [LARGE SCALE GENOMIC DNA]</scope>
    <source>
        <strain evidence="6">JCM 3272</strain>
    </source>
</reference>
<dbReference type="Pfam" id="PF00196">
    <property type="entry name" value="GerE"/>
    <property type="match status" value="1"/>
</dbReference>
<sequence length="877" mass="93642">MLLDAAASYADSVGTRVLHAAGTQFEATVSFAGLHQVLHPILDLLPALPGASRRALGIGLGLYEGQSAAQLMIANAALALLEHAARTGPVLIVVDDLPWLDRASTAVLAFVARRLSTVRVGFLGASRLGEAGYFDGVGLPERELLPLDAAASDTLLRERYPALNIRMRQRLLDEARGNPLALLELPLAVADSPAGATGAPRGVLPLTRRLQSVFAGRVEPLPPATRDLLLLAVLDGTDDLSALRGDEGGADTLKAFGPAERARLVRVDAGGGRLEFRHPLIRSAIVELSTSEERRAAHRLLATRRPDRPELRAWHLAEAAEGPDEEVAALMQSVAHANLRRGDAVGAISELLRAADLSPNGTDRGSRIAEAAYLGATVTGDLAALPGLLDAVRRADPDRAGSLAGAVAGSYYLLNGDGDVDSAHRLLIGAVDSLADPTDAHHKALIEALYSLLMVAFFSGRPDMWPATDAAIDRLVPWPPELLRISSRTLADPARRAASALADLDAAIERLSDENSPARIVRTATAGAYLDRLDGCRAALHRVVSQGRDGSATTSVIEALFLLANEGYLAGRWHEVEAWCDEGLALCDKYSYRLLAWPGIYLRAMLAAARGDEAVVRADTEAMLRWAVPRRVGLVRGYAAHVQALAAHARGDFDTAYRQASLVSPPGELSAYTPHALWLVLDLTEAAARSGHQAEAAAHARAARDAGLAQLSPRLAMLVSAATALADPDPGANEPFVAALEVPEADRWPFDLARIQLAYGERLRRTKATIEARMHLTAALEIFQRLSAHPWATRAGTELRATGLAVTRTRDIAPEALTPQQREIASLAAAGLSNKQIGERLFLSPRTVSTHLYRIFPKLGITSRAALRDALEQLPEE</sequence>
<protein>
    <submittedName>
        <fullName evidence="5">LuxR family transcriptional regulator</fullName>
    </submittedName>
</protein>
<gene>
    <name evidence="5" type="ORF">GCM10010170_076410</name>
</gene>
<keyword evidence="3" id="KW-0804">Transcription</keyword>
<dbReference type="InterPro" id="IPR036388">
    <property type="entry name" value="WH-like_DNA-bd_sf"/>
</dbReference>
<dbReference type="InterPro" id="IPR016032">
    <property type="entry name" value="Sig_transdc_resp-reg_C-effctor"/>
</dbReference>
<dbReference type="Gene3D" id="1.10.10.10">
    <property type="entry name" value="Winged helix-like DNA-binding domain superfamily/Winged helix DNA-binding domain"/>
    <property type="match status" value="1"/>
</dbReference>